<keyword evidence="3" id="KW-0862">Zinc</keyword>
<gene>
    <name evidence="7" type="ORF">THRCLA_11995</name>
</gene>
<evidence type="ECO:0000259" key="6">
    <source>
        <dbReference type="PROSITE" id="PS50178"/>
    </source>
</evidence>
<dbReference type="Gene3D" id="3.30.40.10">
    <property type="entry name" value="Zinc/RING finger domain, C3HC4 (zinc finger)"/>
    <property type="match status" value="1"/>
</dbReference>
<dbReference type="SMART" id="SM00064">
    <property type="entry name" value="FYVE"/>
    <property type="match status" value="1"/>
</dbReference>
<dbReference type="AlphaFoldDB" id="A0A1V9Y4A3"/>
<dbReference type="InterPro" id="IPR023393">
    <property type="entry name" value="START-like_dom_sf"/>
</dbReference>
<feature type="compositionally biased region" description="Polar residues" evidence="5">
    <location>
        <begin position="527"/>
        <end position="542"/>
    </location>
</feature>
<dbReference type="GO" id="GO:0008270">
    <property type="term" value="F:zinc ion binding"/>
    <property type="evidence" value="ECO:0007669"/>
    <property type="project" value="UniProtKB-KW"/>
</dbReference>
<feature type="region of interest" description="Disordered" evidence="5">
    <location>
        <begin position="487"/>
        <end position="594"/>
    </location>
</feature>
<dbReference type="OrthoDB" id="660555at2759"/>
<keyword evidence="1" id="KW-0479">Metal-binding</keyword>
<evidence type="ECO:0000256" key="4">
    <source>
        <dbReference type="PROSITE-ProRule" id="PRU00091"/>
    </source>
</evidence>
<evidence type="ECO:0000256" key="5">
    <source>
        <dbReference type="SAM" id="MobiDB-lite"/>
    </source>
</evidence>
<keyword evidence="8" id="KW-1185">Reference proteome</keyword>
<dbReference type="InterPro" id="IPR013083">
    <property type="entry name" value="Znf_RING/FYVE/PHD"/>
</dbReference>
<dbReference type="SUPFAM" id="SSF55961">
    <property type="entry name" value="Bet v1-like"/>
    <property type="match status" value="1"/>
</dbReference>
<keyword evidence="2 4" id="KW-0863">Zinc-finger</keyword>
<dbReference type="CDD" id="cd15737">
    <property type="entry name" value="FYVE2_Vac1p_like"/>
    <property type="match status" value="1"/>
</dbReference>
<dbReference type="Gene3D" id="3.30.530.20">
    <property type="match status" value="1"/>
</dbReference>
<dbReference type="Pfam" id="PF01363">
    <property type="entry name" value="FYVE"/>
    <property type="match status" value="1"/>
</dbReference>
<reference evidence="7 8" key="1">
    <citation type="journal article" date="2014" name="Genome Biol. Evol.">
        <title>The secreted proteins of Achlya hypogyna and Thraustotheca clavata identify the ancestral oomycete secretome and reveal gene acquisitions by horizontal gene transfer.</title>
        <authorList>
            <person name="Misner I."/>
            <person name="Blouin N."/>
            <person name="Leonard G."/>
            <person name="Richards T.A."/>
            <person name="Lane C.E."/>
        </authorList>
    </citation>
    <scope>NUCLEOTIDE SEQUENCE [LARGE SCALE GENOMIC DNA]</scope>
    <source>
        <strain evidence="7 8">ATCC 34112</strain>
    </source>
</reference>
<name>A0A1V9Y4A3_9STRA</name>
<dbReference type="InterPro" id="IPR017455">
    <property type="entry name" value="Znf_FYVE-rel"/>
</dbReference>
<evidence type="ECO:0000256" key="3">
    <source>
        <dbReference type="ARBA" id="ARBA00022833"/>
    </source>
</evidence>
<feature type="compositionally biased region" description="Polar residues" evidence="5">
    <location>
        <begin position="365"/>
        <end position="411"/>
    </location>
</feature>
<evidence type="ECO:0000313" key="7">
    <source>
        <dbReference type="EMBL" id="OQR80542.1"/>
    </source>
</evidence>
<feature type="region of interest" description="Disordered" evidence="5">
    <location>
        <begin position="349"/>
        <end position="465"/>
    </location>
</feature>
<feature type="compositionally biased region" description="Low complexity" evidence="5">
    <location>
        <begin position="501"/>
        <end position="514"/>
    </location>
</feature>
<proteinExistence type="predicted"/>
<evidence type="ECO:0000256" key="1">
    <source>
        <dbReference type="ARBA" id="ARBA00022723"/>
    </source>
</evidence>
<dbReference type="PANTHER" id="PTHR43102">
    <property type="entry name" value="SLR1143 PROTEIN"/>
    <property type="match status" value="1"/>
</dbReference>
<evidence type="ECO:0000313" key="8">
    <source>
        <dbReference type="Proteomes" id="UP000243217"/>
    </source>
</evidence>
<dbReference type="InterPro" id="IPR011011">
    <property type="entry name" value="Znf_FYVE_PHD"/>
</dbReference>
<comment type="caution">
    <text evidence="7">The sequence shown here is derived from an EMBL/GenBank/DDBJ whole genome shotgun (WGS) entry which is preliminary data.</text>
</comment>
<organism evidence="7 8">
    <name type="scientific">Thraustotheca clavata</name>
    <dbReference type="NCBI Taxonomy" id="74557"/>
    <lineage>
        <taxon>Eukaryota</taxon>
        <taxon>Sar</taxon>
        <taxon>Stramenopiles</taxon>
        <taxon>Oomycota</taxon>
        <taxon>Saprolegniomycetes</taxon>
        <taxon>Saprolegniales</taxon>
        <taxon>Achlyaceae</taxon>
        <taxon>Thraustotheca</taxon>
    </lineage>
</organism>
<feature type="compositionally biased region" description="Low complexity" evidence="5">
    <location>
        <begin position="453"/>
        <end position="465"/>
    </location>
</feature>
<protein>
    <recommendedName>
        <fullName evidence="6">FYVE-type domain-containing protein</fullName>
    </recommendedName>
</protein>
<sequence>MAAGSANMMHLGSMITGKEEKEKFVFKRRLEALGLKGLQVNTTEQMLQAVTNNANTLIHLESSIRSNENIPRIMKTPWTYVKDKQGILLHEGLSEMGEYMIKATVQVPSTVSNALTQLHFETTEVFQTTMNNLGKPNFYTGEHILKIPHPVSPMLLQWMALASEGVEIRDFVFVSHTQLYHDTPEGIMASNSQNQDTLRFGTHVWESVDVVTSRYPGSIRTNFKHTGFYVERGENAETCQISFVMCIDKNNKRLKWMQQFVMNVVGNLKAVSSSHINVATAADFGDEMHCGVCLKTFGLFRRRHHCRICTHAICQQCSTTMMIDQRGSVGKKAVRACLPCNSNGPSVISTRKINGSIRKTDDASPRSTASRNSQLYSPESEFSSNPASSLRSAPSQSTGQLSRKPSDNQIFGTERGHRVATRTSPHDVSNGNTTWHTAPTQLRQQNRPGRRLSSGISNPPSNNSSFKNVLEAAAYFGVDNAEPTLARHASAPRIVPRQETSLSRQSSGSSQPPLARHPSAPRMEVTRQVSNARSEGSRQSPPRSEVGVLRQSPPRSEIGISKPIRQSPPRKQPKTIAPPAPQAISPKNQPKTQLKRERVGNHMIQVVEDENGMIKLVNPQNMFGDHDIDIIDNLISVPSSSGSDLIPLLEENLSADTVPSYSGSRPSDSAFRPTFVSITSDHEF</sequence>
<dbReference type="PROSITE" id="PS50178">
    <property type="entry name" value="ZF_FYVE"/>
    <property type="match status" value="1"/>
</dbReference>
<feature type="compositionally biased region" description="Polar residues" evidence="5">
    <location>
        <begin position="421"/>
        <end position="447"/>
    </location>
</feature>
<dbReference type="PANTHER" id="PTHR43102:SF2">
    <property type="entry name" value="GAF DOMAIN-CONTAINING PROTEIN"/>
    <property type="match status" value="1"/>
</dbReference>
<dbReference type="InterPro" id="IPR000306">
    <property type="entry name" value="Znf_FYVE"/>
</dbReference>
<dbReference type="EMBL" id="JNBS01005201">
    <property type="protein sequence ID" value="OQR80542.1"/>
    <property type="molecule type" value="Genomic_DNA"/>
</dbReference>
<dbReference type="STRING" id="74557.A0A1V9Y4A3"/>
<dbReference type="Proteomes" id="UP000243217">
    <property type="component" value="Unassembled WGS sequence"/>
</dbReference>
<evidence type="ECO:0000256" key="2">
    <source>
        <dbReference type="ARBA" id="ARBA00022771"/>
    </source>
</evidence>
<dbReference type="SUPFAM" id="SSF57903">
    <property type="entry name" value="FYVE/PHD zinc finger"/>
    <property type="match status" value="1"/>
</dbReference>
<accession>A0A1V9Y4A3</accession>
<feature type="domain" description="FYVE-type" evidence="6">
    <location>
        <begin position="284"/>
        <end position="345"/>
    </location>
</feature>